<gene>
    <name evidence="3" type="ORF">ATO7_01990</name>
</gene>
<feature type="signal peptide" evidence="2">
    <location>
        <begin position="1"/>
        <end position="27"/>
    </location>
</feature>
<evidence type="ECO:0008006" key="5">
    <source>
        <dbReference type="Google" id="ProtNLM"/>
    </source>
</evidence>
<keyword evidence="2" id="KW-0732">Signal</keyword>
<evidence type="ECO:0000256" key="1">
    <source>
        <dbReference type="SAM" id="Coils"/>
    </source>
</evidence>
<feature type="chain" id="PRO_5012146618" description="Lipoprotein" evidence="2">
    <location>
        <begin position="28"/>
        <end position="261"/>
    </location>
</feature>
<evidence type="ECO:0000313" key="3">
    <source>
        <dbReference type="EMBL" id="ORE88607.1"/>
    </source>
</evidence>
<dbReference type="EMBL" id="AQQV01000001">
    <property type="protein sequence ID" value="ORE88607.1"/>
    <property type="molecule type" value="Genomic_DNA"/>
</dbReference>
<name>A0A1Y1SG26_9GAMM</name>
<proteinExistence type="predicted"/>
<feature type="coiled-coil region" evidence="1">
    <location>
        <begin position="125"/>
        <end position="242"/>
    </location>
</feature>
<dbReference type="STRING" id="1317117.ATO7_01990"/>
<dbReference type="RefSeq" id="WP_083559235.1">
    <property type="nucleotide sequence ID" value="NZ_AQQV01000001.1"/>
</dbReference>
<evidence type="ECO:0000256" key="2">
    <source>
        <dbReference type="SAM" id="SignalP"/>
    </source>
</evidence>
<protein>
    <recommendedName>
        <fullName evidence="5">Lipoprotein</fullName>
    </recommendedName>
</protein>
<accession>A0A1Y1SG26</accession>
<organism evidence="3 4">
    <name type="scientific">Oceanococcus atlanticus</name>
    <dbReference type="NCBI Taxonomy" id="1317117"/>
    <lineage>
        <taxon>Bacteria</taxon>
        <taxon>Pseudomonadati</taxon>
        <taxon>Pseudomonadota</taxon>
        <taxon>Gammaproteobacteria</taxon>
        <taxon>Chromatiales</taxon>
        <taxon>Oceanococcaceae</taxon>
        <taxon>Oceanococcus</taxon>
    </lineage>
</organism>
<dbReference type="AlphaFoldDB" id="A0A1Y1SG26"/>
<reference evidence="3 4" key="1">
    <citation type="submission" date="2013-04" db="EMBL/GenBank/DDBJ databases">
        <title>Oceanococcus atlanticus 22II-S10r2 Genome Sequencing.</title>
        <authorList>
            <person name="Lai Q."/>
            <person name="Li G."/>
            <person name="Shao Z."/>
        </authorList>
    </citation>
    <scope>NUCLEOTIDE SEQUENCE [LARGE SCALE GENOMIC DNA]</scope>
    <source>
        <strain evidence="3 4">22II-S10r2</strain>
    </source>
</reference>
<keyword evidence="1" id="KW-0175">Coiled coil</keyword>
<keyword evidence="4" id="KW-1185">Reference proteome</keyword>
<dbReference type="PROSITE" id="PS51257">
    <property type="entry name" value="PROKAR_LIPOPROTEIN"/>
    <property type="match status" value="1"/>
</dbReference>
<evidence type="ECO:0000313" key="4">
    <source>
        <dbReference type="Proteomes" id="UP000192342"/>
    </source>
</evidence>
<dbReference type="Proteomes" id="UP000192342">
    <property type="component" value="Unassembled WGS sequence"/>
</dbReference>
<sequence>MSKTAVALTLVLVLAGLQGCASSPDTAGYGDREWWLFCGIWVDGGNLQGPARQLCGADRPGWSIGKTAVSAGALCGLVAAVTGGSEKNVAASAGICAAAGAIGASMANRGLQAYREDVSSANQGLSAARRDVDAQIRANQQAERDVARLQQEYQLMQQSVRDDRAFLSEAARIQAQLDEQLQQARERTQAQRDSITLIEQAIYDIEQQMKNAPNKRELEAMRADLQRERERVQIALEESNGLITQIEAEQRRVAAGIKARS</sequence>
<comment type="caution">
    <text evidence="3">The sequence shown here is derived from an EMBL/GenBank/DDBJ whole genome shotgun (WGS) entry which is preliminary data.</text>
</comment>